<dbReference type="HOGENOM" id="CLU_011407_2_0_1"/>
<feature type="region of interest" description="Disordered" evidence="1">
    <location>
        <begin position="846"/>
        <end position="880"/>
    </location>
</feature>
<evidence type="ECO:0000313" key="3">
    <source>
        <dbReference type="EMBL" id="EFP90354.2"/>
    </source>
</evidence>
<dbReference type="VEuPathDB" id="FungiDB:PGTG_16114"/>
<dbReference type="EMBL" id="DS178332">
    <property type="protein sequence ID" value="EFP90354.2"/>
    <property type="molecule type" value="Genomic_DNA"/>
</dbReference>
<dbReference type="OrthoDB" id="2507164at2759"/>
<proteinExistence type="predicted"/>
<dbReference type="RefSeq" id="XP_003334773.2">
    <property type="nucleotide sequence ID" value="XM_003334725.2"/>
</dbReference>
<organism evidence="3 4">
    <name type="scientific">Puccinia graminis f. sp. tritici (strain CRL 75-36-700-3 / race SCCL)</name>
    <name type="common">Black stem rust fungus</name>
    <dbReference type="NCBI Taxonomy" id="418459"/>
    <lineage>
        <taxon>Eukaryota</taxon>
        <taxon>Fungi</taxon>
        <taxon>Dikarya</taxon>
        <taxon>Basidiomycota</taxon>
        <taxon>Pucciniomycotina</taxon>
        <taxon>Pucciniomycetes</taxon>
        <taxon>Pucciniales</taxon>
        <taxon>Pucciniaceae</taxon>
        <taxon>Puccinia</taxon>
    </lineage>
</organism>
<name>E3L1C9_PUCGT</name>
<gene>
    <name evidence="3" type="ORF">PGTG_16114</name>
</gene>
<keyword evidence="4" id="KW-1185">Reference proteome</keyword>
<reference evidence="4" key="2">
    <citation type="journal article" date="2011" name="Proc. Natl. Acad. Sci. U.S.A.">
        <title>Obligate biotrophy features unraveled by the genomic analysis of rust fungi.</title>
        <authorList>
            <person name="Duplessis S."/>
            <person name="Cuomo C.A."/>
            <person name="Lin Y.-C."/>
            <person name="Aerts A."/>
            <person name="Tisserant E."/>
            <person name="Veneault-Fourrey C."/>
            <person name="Joly D.L."/>
            <person name="Hacquard S."/>
            <person name="Amselem J."/>
            <person name="Cantarel B.L."/>
            <person name="Chiu R."/>
            <person name="Coutinho P.M."/>
            <person name="Feau N."/>
            <person name="Field M."/>
            <person name="Frey P."/>
            <person name="Gelhaye E."/>
            <person name="Goldberg J."/>
            <person name="Grabherr M.G."/>
            <person name="Kodira C.D."/>
            <person name="Kohler A."/>
            <person name="Kuees U."/>
            <person name="Lindquist E.A."/>
            <person name="Lucas S.M."/>
            <person name="Mago R."/>
            <person name="Mauceli E."/>
            <person name="Morin E."/>
            <person name="Murat C."/>
            <person name="Pangilinan J.L."/>
            <person name="Park R."/>
            <person name="Pearson M."/>
            <person name="Quesneville H."/>
            <person name="Rouhier N."/>
            <person name="Sakthikumar S."/>
            <person name="Salamov A.A."/>
            <person name="Schmutz J."/>
            <person name="Selles B."/>
            <person name="Shapiro H."/>
            <person name="Tanguay P."/>
            <person name="Tuskan G.A."/>
            <person name="Henrissat B."/>
            <person name="Van de Peer Y."/>
            <person name="Rouze P."/>
            <person name="Ellis J.G."/>
            <person name="Dodds P.N."/>
            <person name="Schein J.E."/>
            <person name="Zhong S."/>
            <person name="Hamelin R.C."/>
            <person name="Grigoriev I.V."/>
            <person name="Szabo L.J."/>
            <person name="Martin F."/>
        </authorList>
    </citation>
    <scope>NUCLEOTIDE SEQUENCE [LARGE SCALE GENOMIC DNA]</scope>
    <source>
        <strain evidence="4">CRL 75-36-700-3 / race SCCL</strain>
    </source>
</reference>
<dbReference type="KEGG" id="pgr:PGTG_16114"/>
<feature type="compositionally biased region" description="Basic and acidic residues" evidence="1">
    <location>
        <begin position="24"/>
        <end position="40"/>
    </location>
</feature>
<evidence type="ECO:0000313" key="4">
    <source>
        <dbReference type="Proteomes" id="UP000008783"/>
    </source>
</evidence>
<dbReference type="Pfam" id="PF18758">
    <property type="entry name" value="KDZ"/>
    <property type="match status" value="1"/>
</dbReference>
<sequence>MTRNRSTRPNAFSYTTSTGTSRRSRTERAQERRAPQDRLEDEFYRRNIAIGQELGFVDRFPAHEPMNDQPDNEHHDIFEPTIGSYAGYQIDETEAELPSAAHAAYHRARRYAETREITSQRWSQLEESVTATFLLCQKLSRNWTCHPGTFVLPSNTCTCDPTDINIRNIDLYDILRRTPAAPVPFCKCLPDVVRLIHYGYLACSPEKPRTAFSIPLIQFHHLLWQSAVVSTTGFVKAISAFLDSRSQTPSYARGSKYRKRNLRVPFSYSADLYSRILLNQKKIFNDGLQLTKTEQWANQCPRCFGSSEHEIKVNPNEPDIILALDGNFQQRHYAYASKDNPPDAQYPPSFIPPSDISVDARSFVSTEVSAIGIDPPCADTHKAANDSRGETTWEKCDDNGLFASTCRHDIPLLFVNIHKTGEKLYYPVSIIRNILADFPQHKVGILYDLGCHLESHVRKRNLLSNRLADLSFGTSVFHAYVHEWSCQVKYNPRLNQWWGLSDGEGLERLWAFLSPLVSGLRVSTRLHRLQAIQSRADYYSQHLNEMAATWLLQKLDHAEEVLATAVVALAKLHSIPNPHTPGINYTNQFLEQQWSEEQQYHLNSDLSTERKSIELGRLLCLEEELDSAWETLPMTPAQTLSRAITCATVARQLEALRSVIGNNGVADNLNEAQRDQLSKVWYSKTELRRSFLALVEEKQPLLRVCRPGESSTLGTRGQQKIADSLHKRAGKLRTVLETYNRHTFEFIESYPDRPAPPTIQYPDLLRLQPDDSFWNDGLFTNANEPWAVDSLTQQGIRSLASCKRAIEEKRRLGWEARRTMRWATEQHLQFLKLIEDLFAVSDNQANPSATLNHRHPLSAPNQSNPLPTPNHPNPEATPRTLHSLLTHPSLATNQTNAAKINSAAIILHSAFISICSLQLDWNDKILDVFQRTTSQVGDNELLTKWHQQVKRIKTALAYGVLSGIPGDMDVRLKIVMNGGTINTLPLPVEDDTNEDDASEEAYHADVENILSETMLVDLAQDTGTNVAQ</sequence>
<dbReference type="InParanoid" id="E3L1C9"/>
<evidence type="ECO:0000259" key="2">
    <source>
        <dbReference type="Pfam" id="PF18802"/>
    </source>
</evidence>
<dbReference type="InterPro" id="IPR040521">
    <property type="entry name" value="KDZ"/>
</dbReference>
<dbReference type="GeneID" id="10530248"/>
<dbReference type="InterPro" id="IPR041320">
    <property type="entry name" value="CxC1"/>
</dbReference>
<dbReference type="Proteomes" id="UP000008783">
    <property type="component" value="Unassembled WGS sequence"/>
</dbReference>
<protein>
    <recommendedName>
        <fullName evidence="2">CxC1-like cysteine cluster associated with KDZ transposases domain-containing protein</fullName>
    </recommendedName>
</protein>
<accession>E3L1C9</accession>
<feature type="region of interest" description="Disordered" evidence="1">
    <location>
        <begin position="1"/>
        <end position="40"/>
    </location>
</feature>
<evidence type="ECO:0000256" key="1">
    <source>
        <dbReference type="SAM" id="MobiDB-lite"/>
    </source>
</evidence>
<feature type="compositionally biased region" description="Polar residues" evidence="1">
    <location>
        <begin position="1"/>
        <end position="12"/>
    </location>
</feature>
<reference key="1">
    <citation type="submission" date="2007-01" db="EMBL/GenBank/DDBJ databases">
        <title>The Genome Sequence of Puccinia graminis f. sp. tritici Strain CRL 75-36-700-3.</title>
        <authorList>
            <consortium name="The Broad Institute Genome Sequencing Platform"/>
            <person name="Birren B."/>
            <person name="Lander E."/>
            <person name="Galagan J."/>
            <person name="Nusbaum C."/>
            <person name="Devon K."/>
            <person name="Cuomo C."/>
            <person name="Jaffe D."/>
            <person name="Butler J."/>
            <person name="Alvarez P."/>
            <person name="Gnerre S."/>
            <person name="Grabherr M."/>
            <person name="Mauceli E."/>
            <person name="Brockman W."/>
            <person name="Young S."/>
            <person name="LaButti K."/>
            <person name="Sykes S."/>
            <person name="DeCaprio D."/>
            <person name="Crawford M."/>
            <person name="Koehrsen M."/>
            <person name="Engels R."/>
            <person name="Montgomery P."/>
            <person name="Pearson M."/>
            <person name="Howarth C."/>
            <person name="Larson L."/>
            <person name="White J."/>
            <person name="Zeng Q."/>
            <person name="Kodira C."/>
            <person name="Yandava C."/>
            <person name="Alvarado L."/>
            <person name="O'Leary S."/>
            <person name="Szabo L."/>
            <person name="Dean R."/>
            <person name="Schein J."/>
        </authorList>
    </citation>
    <scope>NUCLEOTIDE SEQUENCE</scope>
    <source>
        <strain>CRL 75-36-700-3</strain>
    </source>
</reference>
<dbReference type="PANTHER" id="PTHR33096">
    <property type="entry name" value="CXC2 DOMAIN-CONTAINING PROTEIN"/>
    <property type="match status" value="1"/>
</dbReference>
<feature type="domain" description="CxC1-like cysteine cluster associated with KDZ transposases" evidence="2">
    <location>
        <begin position="142"/>
        <end position="247"/>
    </location>
</feature>
<dbReference type="PANTHER" id="PTHR33096:SF1">
    <property type="entry name" value="CXC1-LIKE CYSTEINE CLUSTER ASSOCIATED WITH KDZ TRANSPOSASES DOMAIN-CONTAINING PROTEIN"/>
    <property type="match status" value="1"/>
</dbReference>
<dbReference type="AlphaFoldDB" id="E3L1C9"/>
<dbReference type="Pfam" id="PF18802">
    <property type="entry name" value="CxC1"/>
    <property type="match status" value="1"/>
</dbReference>